<reference evidence="2" key="1">
    <citation type="submission" date="2022-11" db="UniProtKB">
        <authorList>
            <consortium name="WormBaseParasite"/>
        </authorList>
    </citation>
    <scope>IDENTIFICATION</scope>
</reference>
<sequence>MTIRRNATAARITSHPNLTSVTSEPSISALVNRQLASLDRQYSYEHTVQLGRYRLEDQVPADQAAAKKLDDDIAAENKKSVRFHHFDPREIWKEEKRARTWGAQFKRWKSQLGPSMPWATIKMMLADWLYLAALGIGMALLSMAIDQMIEYMQTFQMVLMTMAGRTGTSGYDYLYTYLCWLGYTELLVICSAMFVHYVAPQAIGSGIPEMKTILRGVILKDYLTFRTLISKIVGLTLSLGSGIPIGKMGPMVHISSIVANLLSNLAANFEGAYGNESRKAEMLAAGCAVGVACTFSAPVGGVLFSIEVTTMYFSVRNYWRGFFAAACGATVFRILRVVVFKAETTLLAFYQTNFPKDGFEPEELPFFALIGVFAGFLGVLFIAVYRGLVMFLRQNRYAKKFFQKNWIVYPIVVAFIVASITYPRGYGRFLTGRFKFTRTLYDIFSNCTWSKPLYSPDSPHGCSSELFGSWMNHEGYGPYNVYIVITLFATTFLFLSALCNTMPIPCGLFMPIFVVGAAYGRLFGEIVSAIFPEGIPGGTDQPIFPGIYAVVGAASLTASITHSVSVAVICCEMTGQYIYIIPLMLAVIIANAVSTYFTPSIYDCIINIKHLPYLPDIPPSNAAIHMFCAEHIMVSPVRFLSRLTTFEDIKNILVELPKLRSFPVVDDSASMMLLGSIARRTLLELLAKQVGDDERKKEAEKRIRHAIETIDKHFKDSQLTEFSDETDSAPSTINKSPKVSLQQQQHLQVPAIEGVPTSKSAPTEILQPCSKQVGAIKSPIKKHAAFDIPESPDGDKSPPQRKRAAFDVPEIPDRPERRGHHRSRKSSEDVINRVRSDGVLTQLASTNEDEEEDLKARVRPRKTSESFDPDRPIDPDLKPKRKRSRFTIEPVANDLEKRKPNDNISSKGAQRRRNAFSASAQGRKDDYDETDDSIPETGSTIITPKNSWPDLIKDRIAYPEYSHSITRNIAEYVKQAKKRLNLGKKADDEKIEYDLFEDERREWELLRLKDSVELDESKIDPAPFQLVRKTSLYKVHSLFSLLDLNRAYVTDRGRLVGVVALRDLRIAIQQAANGIQPIKQQSGEFIEEEPSILDIENGFINGPPRSPRSDHPHPEYAQHFVAGMELQRSVEEETVQHNDILTPALKVVHPSSASLHHYNNHPLLTIQEENDGASLKSAPESYERPISPTGRPSILKKKEKEQPLPKRDQVAKAVAYLRRQSISVEKTNDDLLPGREKI</sequence>
<accession>A0AC35GVI6</accession>
<evidence type="ECO:0000313" key="2">
    <source>
        <dbReference type="WBParaSite" id="PS1159_v2.g9215.t1"/>
    </source>
</evidence>
<dbReference type="Proteomes" id="UP000887580">
    <property type="component" value="Unplaced"/>
</dbReference>
<organism evidence="1 2">
    <name type="scientific">Panagrolaimus sp. PS1159</name>
    <dbReference type="NCBI Taxonomy" id="55785"/>
    <lineage>
        <taxon>Eukaryota</taxon>
        <taxon>Metazoa</taxon>
        <taxon>Ecdysozoa</taxon>
        <taxon>Nematoda</taxon>
        <taxon>Chromadorea</taxon>
        <taxon>Rhabditida</taxon>
        <taxon>Tylenchina</taxon>
        <taxon>Panagrolaimomorpha</taxon>
        <taxon>Panagrolaimoidea</taxon>
        <taxon>Panagrolaimidae</taxon>
        <taxon>Panagrolaimus</taxon>
    </lineage>
</organism>
<proteinExistence type="predicted"/>
<evidence type="ECO:0000313" key="1">
    <source>
        <dbReference type="Proteomes" id="UP000887580"/>
    </source>
</evidence>
<protein>
    <submittedName>
        <fullName evidence="2">Chloride channel protein</fullName>
    </submittedName>
</protein>
<name>A0AC35GVI6_9BILA</name>
<dbReference type="WBParaSite" id="PS1159_v2.g9215.t1">
    <property type="protein sequence ID" value="PS1159_v2.g9215.t1"/>
    <property type="gene ID" value="PS1159_v2.g9215"/>
</dbReference>